<evidence type="ECO:0000313" key="6">
    <source>
        <dbReference type="Proteomes" id="UP000075755"/>
    </source>
</evidence>
<comment type="cofactor">
    <cofactor evidence="1">
        <name>pyridoxal 5'-phosphate</name>
        <dbReference type="ChEBI" id="CHEBI:597326"/>
    </cofactor>
</comment>
<gene>
    <name evidence="5" type="ORF">AA2016_6131</name>
</gene>
<keyword evidence="3" id="KW-0456">Lyase</keyword>
<feature type="domain" description="Tryptophan synthase beta chain-like PALP" evidence="4">
    <location>
        <begin position="19"/>
        <end position="316"/>
    </location>
</feature>
<protein>
    <submittedName>
        <fullName evidence="5">Threonine synthase</fullName>
    </submittedName>
</protein>
<dbReference type="Pfam" id="PF00291">
    <property type="entry name" value="PALP"/>
    <property type="match status" value="1"/>
</dbReference>
<evidence type="ECO:0000256" key="1">
    <source>
        <dbReference type="ARBA" id="ARBA00001933"/>
    </source>
</evidence>
<dbReference type="AlphaFoldDB" id="A0AAC8YVZ6"/>
<evidence type="ECO:0000259" key="4">
    <source>
        <dbReference type="Pfam" id="PF00291"/>
    </source>
</evidence>
<dbReference type="Proteomes" id="UP000075755">
    <property type="component" value="Plasmid pAA02"/>
</dbReference>
<evidence type="ECO:0000256" key="2">
    <source>
        <dbReference type="ARBA" id="ARBA00022898"/>
    </source>
</evidence>
<dbReference type="InterPro" id="IPR036052">
    <property type="entry name" value="TrpB-like_PALP_sf"/>
</dbReference>
<dbReference type="Gene3D" id="3.40.50.1100">
    <property type="match status" value="2"/>
</dbReference>
<geneLocation type="plasmid" evidence="5 6">
    <name>pAA02</name>
</geneLocation>
<dbReference type="InterPro" id="IPR050147">
    <property type="entry name" value="Ser/Thr_Dehydratase"/>
</dbReference>
<keyword evidence="2" id="KW-0663">Pyridoxal phosphate</keyword>
<evidence type="ECO:0000313" key="5">
    <source>
        <dbReference type="EMBL" id="AMS45034.1"/>
    </source>
</evidence>
<dbReference type="GO" id="GO:0009097">
    <property type="term" value="P:isoleucine biosynthetic process"/>
    <property type="evidence" value="ECO:0007669"/>
    <property type="project" value="TreeGrafter"/>
</dbReference>
<name>A0AAC8YVZ6_AMIAI</name>
<dbReference type="GO" id="GO:0003941">
    <property type="term" value="F:L-serine ammonia-lyase activity"/>
    <property type="evidence" value="ECO:0007669"/>
    <property type="project" value="TreeGrafter"/>
</dbReference>
<dbReference type="EMBL" id="CP015007">
    <property type="protein sequence ID" value="AMS45034.1"/>
    <property type="molecule type" value="Genomic_DNA"/>
</dbReference>
<reference evidence="5 6" key="1">
    <citation type="submission" date="2016-03" db="EMBL/GenBank/DDBJ databases">
        <title>Complete genome of Aminobacter aminovorans KCTC 2477.</title>
        <authorList>
            <person name="Kim K.M."/>
        </authorList>
    </citation>
    <scope>NUCLEOTIDE SEQUENCE [LARGE SCALE GENOMIC DNA]</scope>
    <source>
        <strain evidence="5 6">KCTC 2477</strain>
        <plasmid evidence="5 6">pAA02</plasmid>
    </source>
</reference>
<dbReference type="PANTHER" id="PTHR48078">
    <property type="entry name" value="THREONINE DEHYDRATASE, MITOCHONDRIAL-RELATED"/>
    <property type="match status" value="1"/>
</dbReference>
<dbReference type="PANTHER" id="PTHR48078:SF6">
    <property type="entry name" value="L-THREONINE DEHYDRATASE CATABOLIC TDCB"/>
    <property type="match status" value="1"/>
</dbReference>
<organism evidence="5 6">
    <name type="scientific">Aminobacter aminovorans</name>
    <name type="common">Chelatobacter heintzii</name>
    <dbReference type="NCBI Taxonomy" id="83263"/>
    <lineage>
        <taxon>Bacteria</taxon>
        <taxon>Pseudomonadati</taxon>
        <taxon>Pseudomonadota</taxon>
        <taxon>Alphaproteobacteria</taxon>
        <taxon>Hyphomicrobiales</taxon>
        <taxon>Phyllobacteriaceae</taxon>
        <taxon>Aminobacter</taxon>
    </lineage>
</organism>
<evidence type="ECO:0000256" key="3">
    <source>
        <dbReference type="ARBA" id="ARBA00023239"/>
    </source>
</evidence>
<keyword evidence="5" id="KW-0614">Plasmid</keyword>
<dbReference type="SUPFAM" id="SSF53686">
    <property type="entry name" value="Tryptophan synthase beta subunit-like PLP-dependent enzymes"/>
    <property type="match status" value="1"/>
</dbReference>
<dbReference type="KEGG" id="aak:AA2016_6131"/>
<dbReference type="GO" id="GO:0006565">
    <property type="term" value="P:L-serine catabolic process"/>
    <property type="evidence" value="ECO:0007669"/>
    <property type="project" value="TreeGrafter"/>
</dbReference>
<dbReference type="GO" id="GO:0006567">
    <property type="term" value="P:L-threonine catabolic process"/>
    <property type="evidence" value="ECO:0007669"/>
    <property type="project" value="TreeGrafter"/>
</dbReference>
<sequence length="351" mass="37497">MRMDHWAPLLPPLHPRANLEVGGTPLIDLSAIAPSQYRERGVFLKDESRNPTWSHKDRLNACTVSAALAVGASTIIVSSSGNHGVSAAAHAARAGLNCIVITMPDVSQAFRDMILAYGAFPVYVPAEGRWPLMHALTGIEGTHPVSNLTPVHTGHPWGAEGYKTIAYELYGQLGDVPAALVIPTGYGEMLFGIHKGFRELKQLGVTSRLPKIFAVEPAARGPLYHAMATGVEAVQVEARPTRQSGTACTVNSYRAVVALRESNGEPMLVSDEAAEKAQHTLAREGIWQELSPSAAFAALAELDGVVDDGPIVVIGCSTGLKEPASPGLAREIMPDLASVRAYLRSEFHFEL</sequence>
<proteinExistence type="predicted"/>
<dbReference type="GO" id="GO:0004794">
    <property type="term" value="F:threonine deaminase activity"/>
    <property type="evidence" value="ECO:0007669"/>
    <property type="project" value="TreeGrafter"/>
</dbReference>
<dbReference type="InterPro" id="IPR001926">
    <property type="entry name" value="TrpB-like_PALP"/>
</dbReference>
<accession>A0AAC8YVZ6</accession>